<evidence type="ECO:0000313" key="2">
    <source>
        <dbReference type="Proteomes" id="UP000013940"/>
    </source>
</evidence>
<dbReference type="HOGENOM" id="CLU_155241_1_0_6"/>
<protein>
    <submittedName>
        <fullName evidence="1">Uncharacterized protein</fullName>
    </submittedName>
</protein>
<dbReference type="eggNOG" id="ENOG50307E6">
    <property type="taxonomic scope" value="Bacteria"/>
</dbReference>
<sequence length="136" mass="14912">MAAVCGTPSGVPVSLLPVGQPSHSCHPQFAWPQMVEALQRVTTMDDQSVHRFSPVDTHDANQAVFYLDTQASLNDLASSAAHRFTVVRDLMDTLSTLNLKDIADCDLTRVTRGVHLLTREGCAVLEVIQWRTGQEP</sequence>
<dbReference type="KEGG" id="pprc:PFLCHA0_c22520"/>
<proteinExistence type="predicted"/>
<name>A0A2C9EK33_PSEPH</name>
<reference evidence="2" key="1">
    <citation type="journal article" date="2014" name="Genome Announc.">
        <title>Full-genome sequence of the plant growth-promoting bacterium Pseudomonas protegens CHA0.</title>
        <authorList>
            <person name="Jousset A."/>
            <person name="Schuldes J."/>
            <person name="Keel C."/>
            <person name="Maurhofer M."/>
            <person name="Daniel R."/>
            <person name="Scheu S."/>
            <person name="Thuermer A."/>
        </authorList>
    </citation>
    <scope>NUCLEOTIDE SEQUENCE [LARGE SCALE GENOMIC DNA]</scope>
    <source>
        <strain evidence="2">DSM 19095 / LMG 27888 / CFBP 6595 / CHA0</strain>
    </source>
</reference>
<evidence type="ECO:0000313" key="1">
    <source>
        <dbReference type="EMBL" id="AGL84023.1"/>
    </source>
</evidence>
<accession>A0A2C9EK33</accession>
<organism evidence="1 2">
    <name type="scientific">Pseudomonas protegens (strain DSM 19095 / LMG 27888 / CFBP 6595 / CHA0)</name>
    <dbReference type="NCBI Taxonomy" id="1124983"/>
    <lineage>
        <taxon>Bacteria</taxon>
        <taxon>Pseudomonadati</taxon>
        <taxon>Pseudomonadota</taxon>
        <taxon>Gammaproteobacteria</taxon>
        <taxon>Pseudomonadales</taxon>
        <taxon>Pseudomonadaceae</taxon>
        <taxon>Pseudomonas</taxon>
    </lineage>
</organism>
<dbReference type="Proteomes" id="UP000013940">
    <property type="component" value="Chromosome"/>
</dbReference>
<dbReference type="EMBL" id="CP003190">
    <property type="protein sequence ID" value="AGL84023.1"/>
    <property type="molecule type" value="Genomic_DNA"/>
</dbReference>
<dbReference type="AlphaFoldDB" id="A0A2C9EK33"/>
<gene>
    <name evidence="1" type="ORF">PFLCHA0_c22520</name>
</gene>